<accession>A0ABV0NJA2</accession>
<comment type="caution">
    <text evidence="2">The sequence shown here is derived from an EMBL/GenBank/DDBJ whole genome shotgun (WGS) entry which is preliminary data.</text>
</comment>
<name>A0ABV0NJA2_9TELE</name>
<evidence type="ECO:0000313" key="2">
    <source>
        <dbReference type="EMBL" id="MEQ2171472.1"/>
    </source>
</evidence>
<proteinExistence type="predicted"/>
<gene>
    <name evidence="2" type="ORF">GOODEAATRI_011017</name>
</gene>
<dbReference type="Proteomes" id="UP001476798">
    <property type="component" value="Unassembled WGS sequence"/>
</dbReference>
<evidence type="ECO:0000256" key="1">
    <source>
        <dbReference type="SAM" id="MobiDB-lite"/>
    </source>
</evidence>
<feature type="compositionally biased region" description="Polar residues" evidence="1">
    <location>
        <begin position="1"/>
        <end position="12"/>
    </location>
</feature>
<dbReference type="EMBL" id="JAHRIO010040644">
    <property type="protein sequence ID" value="MEQ2171472.1"/>
    <property type="molecule type" value="Genomic_DNA"/>
</dbReference>
<evidence type="ECO:0000313" key="3">
    <source>
        <dbReference type="Proteomes" id="UP001476798"/>
    </source>
</evidence>
<organism evidence="2 3">
    <name type="scientific">Goodea atripinnis</name>
    <dbReference type="NCBI Taxonomy" id="208336"/>
    <lineage>
        <taxon>Eukaryota</taxon>
        <taxon>Metazoa</taxon>
        <taxon>Chordata</taxon>
        <taxon>Craniata</taxon>
        <taxon>Vertebrata</taxon>
        <taxon>Euteleostomi</taxon>
        <taxon>Actinopterygii</taxon>
        <taxon>Neopterygii</taxon>
        <taxon>Teleostei</taxon>
        <taxon>Neoteleostei</taxon>
        <taxon>Acanthomorphata</taxon>
        <taxon>Ovalentaria</taxon>
        <taxon>Atherinomorphae</taxon>
        <taxon>Cyprinodontiformes</taxon>
        <taxon>Goodeidae</taxon>
        <taxon>Goodea</taxon>
    </lineage>
</organism>
<reference evidence="2 3" key="1">
    <citation type="submission" date="2021-06" db="EMBL/GenBank/DDBJ databases">
        <authorList>
            <person name="Palmer J.M."/>
        </authorList>
    </citation>
    <scope>NUCLEOTIDE SEQUENCE [LARGE SCALE GENOMIC DNA]</scope>
    <source>
        <strain evidence="2 3">GA_2019</strain>
        <tissue evidence="2">Muscle</tissue>
    </source>
</reference>
<keyword evidence="3" id="KW-1185">Reference proteome</keyword>
<protein>
    <submittedName>
        <fullName evidence="2">Uncharacterized protein</fullName>
    </submittedName>
</protein>
<sequence>MDSSAERSSGPGQTREAIELQNPLLLRRKDPEWNKELGRNFDPPRSLGLELYVSDAACGMWRRLKLTWMALLEPLQACMTQLRMGMTQLEPLLREASDGRTCSLCTEECLFDLKAGTSKFSELSIPGLLGP</sequence>
<feature type="region of interest" description="Disordered" evidence="1">
    <location>
        <begin position="1"/>
        <end position="21"/>
    </location>
</feature>